<reference evidence="1 2" key="1">
    <citation type="submission" date="2019-02" db="EMBL/GenBank/DDBJ databases">
        <title>Deep-cultivation of Planctomycetes and their phenomic and genomic characterization uncovers novel biology.</title>
        <authorList>
            <person name="Wiegand S."/>
            <person name="Jogler M."/>
            <person name="Boedeker C."/>
            <person name="Pinto D."/>
            <person name="Vollmers J."/>
            <person name="Rivas-Marin E."/>
            <person name="Kohn T."/>
            <person name="Peeters S.H."/>
            <person name="Heuer A."/>
            <person name="Rast P."/>
            <person name="Oberbeckmann S."/>
            <person name="Bunk B."/>
            <person name="Jeske O."/>
            <person name="Meyerdierks A."/>
            <person name="Storesund J.E."/>
            <person name="Kallscheuer N."/>
            <person name="Luecker S."/>
            <person name="Lage O.M."/>
            <person name="Pohl T."/>
            <person name="Merkel B.J."/>
            <person name="Hornburger P."/>
            <person name="Mueller R.-W."/>
            <person name="Bruemmer F."/>
            <person name="Labrenz M."/>
            <person name="Spormann A.M."/>
            <person name="Op Den Camp H."/>
            <person name="Overmann J."/>
            <person name="Amann R."/>
            <person name="Jetten M.S.M."/>
            <person name="Mascher T."/>
            <person name="Medema M.H."/>
            <person name="Devos D.P."/>
            <person name="Kaster A.-K."/>
            <person name="Ovreas L."/>
            <person name="Rohde M."/>
            <person name="Galperin M.Y."/>
            <person name="Jogler C."/>
        </authorList>
    </citation>
    <scope>NUCLEOTIDE SEQUENCE [LARGE SCALE GENOMIC DNA]</scope>
    <source>
        <strain evidence="1 2">CA13</strain>
    </source>
</reference>
<evidence type="ECO:0000313" key="2">
    <source>
        <dbReference type="Proteomes" id="UP000315010"/>
    </source>
</evidence>
<sequence length="63" mass="7239">MFTTGEAAGRSSRFSVEWFQRHLIQTDRLILLDTSPFPRLDEVTKQAVDLRNHDHPLANGCDQ</sequence>
<evidence type="ECO:0000313" key="1">
    <source>
        <dbReference type="EMBL" id="TWT84840.1"/>
    </source>
</evidence>
<dbReference type="AlphaFoldDB" id="A0A5C5ZCE9"/>
<organism evidence="1 2">
    <name type="scientific">Novipirellula herctigrandis</name>
    <dbReference type="NCBI Taxonomy" id="2527986"/>
    <lineage>
        <taxon>Bacteria</taxon>
        <taxon>Pseudomonadati</taxon>
        <taxon>Planctomycetota</taxon>
        <taxon>Planctomycetia</taxon>
        <taxon>Pirellulales</taxon>
        <taxon>Pirellulaceae</taxon>
        <taxon>Novipirellula</taxon>
    </lineage>
</organism>
<keyword evidence="2" id="KW-1185">Reference proteome</keyword>
<accession>A0A5C5ZCE9</accession>
<dbReference type="EMBL" id="SJPJ01000001">
    <property type="protein sequence ID" value="TWT84840.1"/>
    <property type="molecule type" value="Genomic_DNA"/>
</dbReference>
<name>A0A5C5ZCE9_9BACT</name>
<comment type="caution">
    <text evidence="1">The sequence shown here is derived from an EMBL/GenBank/DDBJ whole genome shotgun (WGS) entry which is preliminary data.</text>
</comment>
<gene>
    <name evidence="1" type="ORF">CA13_63210</name>
</gene>
<dbReference type="Proteomes" id="UP000315010">
    <property type="component" value="Unassembled WGS sequence"/>
</dbReference>
<proteinExistence type="predicted"/>
<protein>
    <submittedName>
        <fullName evidence="1">Uncharacterized protein</fullName>
    </submittedName>
</protein>